<dbReference type="PROSITE" id="PS51257">
    <property type="entry name" value="PROKAR_LIPOPROTEIN"/>
    <property type="match status" value="1"/>
</dbReference>
<dbReference type="Pfam" id="PF14125">
    <property type="entry name" value="DUF4292"/>
    <property type="match status" value="1"/>
</dbReference>
<gene>
    <name evidence="1" type="ORF">GKE01_19750</name>
</gene>
<reference evidence="1" key="1">
    <citation type="journal article" date="2019" name="Nat. Med.">
        <title>A library of human gut bacterial isolates paired with longitudinal multiomics data enables mechanistic microbiome research.</title>
        <authorList>
            <person name="Poyet M."/>
            <person name="Groussin M."/>
            <person name="Gibbons S.M."/>
            <person name="Avila-Pacheco J."/>
            <person name="Jiang X."/>
            <person name="Kearney S.M."/>
            <person name="Perrotta A.R."/>
            <person name="Berdy B."/>
            <person name="Zhao S."/>
            <person name="Lieberman T.D."/>
            <person name="Swanson P.K."/>
            <person name="Smith M."/>
            <person name="Roesemann S."/>
            <person name="Alexander J.E."/>
            <person name="Rich S.A."/>
            <person name="Livny J."/>
            <person name="Vlamakis H."/>
            <person name="Clish C."/>
            <person name="Bullock K."/>
            <person name="Deik A."/>
            <person name="Scott J."/>
            <person name="Pierce K.A."/>
            <person name="Xavier R.J."/>
            <person name="Alm E.J."/>
        </authorList>
    </citation>
    <scope>NUCLEOTIDE SEQUENCE</scope>
    <source>
        <strain evidence="1">BIOML-A4</strain>
    </source>
</reference>
<evidence type="ECO:0000313" key="1">
    <source>
        <dbReference type="EMBL" id="MRY13683.1"/>
    </source>
</evidence>
<proteinExistence type="predicted"/>
<protein>
    <submittedName>
        <fullName evidence="1">DUF4292 domain-containing protein</fullName>
    </submittedName>
</protein>
<dbReference type="AlphaFoldDB" id="A0A6G1ZI89"/>
<organism evidence="1">
    <name type="scientific">Parabacteroides goldsteinii</name>
    <dbReference type="NCBI Taxonomy" id="328812"/>
    <lineage>
        <taxon>Bacteria</taxon>
        <taxon>Pseudomonadati</taxon>
        <taxon>Bacteroidota</taxon>
        <taxon>Bacteroidia</taxon>
        <taxon>Bacteroidales</taxon>
        <taxon>Tannerellaceae</taxon>
        <taxon>Parabacteroides</taxon>
    </lineage>
</organism>
<accession>A0A6G1ZI89</accession>
<name>A0A6G1ZI89_9BACT</name>
<dbReference type="RefSeq" id="WP_016213058.1">
    <property type="nucleotide sequence ID" value="NZ_CAJSYT010000002.1"/>
</dbReference>
<sequence>MRRMTTLVPAIPCQAREWVSLAFILLIILFLSGCKTSKKVGTVASGSAKAHDEFFEAMEEHSFQFNTMTARLNAELKTAKNNMSSRVDLKMVRDSAFQLSVQPFLGIEVFRAEFTVDSIKVVDRMNKRYVAERYADLKGQTPIEFNFYNLQALFTNHIFLPGKQEIDPKQYKRFKLNQEGSTAEIKVKDTMGLLYTFFADGEEKLLSTYITDPSEQYALQWDYSDFRVAEGQPFPMLMDVQVLANGSSQGGIAFRFSRIQTNVPVNLDFSIPAKYKRITFAQIIKSISNSQQ</sequence>
<dbReference type="InterPro" id="IPR025634">
    <property type="entry name" value="DUF4292"/>
</dbReference>
<dbReference type="EMBL" id="WKLP01000033">
    <property type="protein sequence ID" value="MRY13683.1"/>
    <property type="molecule type" value="Genomic_DNA"/>
</dbReference>
<comment type="caution">
    <text evidence="1">The sequence shown here is derived from an EMBL/GenBank/DDBJ whole genome shotgun (WGS) entry which is preliminary data.</text>
</comment>